<evidence type="ECO:0000313" key="3">
    <source>
        <dbReference type="EMBL" id="RNM12978.1"/>
    </source>
</evidence>
<dbReference type="Pfam" id="PF04909">
    <property type="entry name" value="Amidohydro_2"/>
    <property type="match status" value="1"/>
</dbReference>
<organism evidence="3 4">
    <name type="scientific">Nocardioides pocheonensis</name>
    <dbReference type="NCBI Taxonomy" id="661485"/>
    <lineage>
        <taxon>Bacteria</taxon>
        <taxon>Bacillati</taxon>
        <taxon>Actinomycetota</taxon>
        <taxon>Actinomycetes</taxon>
        <taxon>Propionibacteriales</taxon>
        <taxon>Nocardioidaceae</taxon>
        <taxon>Nocardioides</taxon>
    </lineage>
</organism>
<dbReference type="GO" id="GO:0016787">
    <property type="term" value="F:hydrolase activity"/>
    <property type="evidence" value="ECO:0007669"/>
    <property type="project" value="UniProtKB-KW"/>
</dbReference>
<dbReference type="RefSeq" id="WP_123223955.1">
    <property type="nucleotide sequence ID" value="NZ_RJSF01000043.1"/>
</dbReference>
<keyword evidence="4" id="KW-1185">Reference proteome</keyword>
<evidence type="ECO:0000313" key="4">
    <source>
        <dbReference type="Proteomes" id="UP000279994"/>
    </source>
</evidence>
<dbReference type="SUPFAM" id="SSF51556">
    <property type="entry name" value="Metallo-dependent hydrolases"/>
    <property type="match status" value="1"/>
</dbReference>
<dbReference type="InterPro" id="IPR006680">
    <property type="entry name" value="Amidohydro-rel"/>
</dbReference>
<dbReference type="AlphaFoldDB" id="A0A3N0GLG3"/>
<dbReference type="OrthoDB" id="5450317at2"/>
<dbReference type="InterPro" id="IPR052350">
    <property type="entry name" value="Metallo-dep_Lactonases"/>
</dbReference>
<protein>
    <submittedName>
        <fullName evidence="3">Amidohydrolase</fullName>
    </submittedName>
</protein>
<name>A0A3N0GLG3_9ACTN</name>
<dbReference type="PANTHER" id="PTHR43569">
    <property type="entry name" value="AMIDOHYDROLASE"/>
    <property type="match status" value="1"/>
</dbReference>
<evidence type="ECO:0000259" key="2">
    <source>
        <dbReference type="Pfam" id="PF04909"/>
    </source>
</evidence>
<reference evidence="3 4" key="1">
    <citation type="submission" date="2018-11" db="EMBL/GenBank/DDBJ databases">
        <authorList>
            <person name="Li F."/>
        </authorList>
    </citation>
    <scope>NUCLEOTIDE SEQUENCE [LARGE SCALE GENOMIC DNA]</scope>
    <source>
        <strain evidence="3 4">Gsoil 818</strain>
    </source>
</reference>
<dbReference type="Gene3D" id="3.20.20.140">
    <property type="entry name" value="Metal-dependent hydrolases"/>
    <property type="match status" value="1"/>
</dbReference>
<keyword evidence="3" id="KW-0378">Hydrolase</keyword>
<gene>
    <name evidence="3" type="ORF">EFL26_16215</name>
</gene>
<comment type="caution">
    <text evidence="3">The sequence shown here is derived from an EMBL/GenBank/DDBJ whole genome shotgun (WGS) entry which is preliminary data.</text>
</comment>
<dbReference type="PANTHER" id="PTHR43569:SF2">
    <property type="entry name" value="AMIDOHYDROLASE-RELATED DOMAIN-CONTAINING PROTEIN"/>
    <property type="match status" value="1"/>
</dbReference>
<dbReference type="EMBL" id="RJSF01000043">
    <property type="protein sequence ID" value="RNM12978.1"/>
    <property type="molecule type" value="Genomic_DNA"/>
</dbReference>
<dbReference type="InterPro" id="IPR032466">
    <property type="entry name" value="Metal_Hydrolase"/>
</dbReference>
<dbReference type="Proteomes" id="UP000279994">
    <property type="component" value="Unassembled WGS sequence"/>
</dbReference>
<accession>A0A3N0GLG3</accession>
<proteinExistence type="inferred from homology"/>
<evidence type="ECO:0000256" key="1">
    <source>
        <dbReference type="ARBA" id="ARBA00038310"/>
    </source>
</evidence>
<sequence length="286" mass="30892">MHVPGTIDSHVHFWDPGRLDYPWLAGEPDLSRRFVPDDLDTGGVALEGLVFVQADCRAEQAADEVAWVRSLVEGGTPVLGIVAHAPLETGSACRAVLATYAADPLVVGVRRLVQDEPAGFALCPEFVEAVRLLPDFGLSLDLCIRAHQLGEVTRLVEMCPEVTFVLDHLGKPPVTGGDLGPWTDDLVRLAELPHVACKLSGLASEANPPARTSRVLLPYLEHALETFGPDRCLFGSDWPVSRPVVDYRAWHDLVVAACARWGADGRAEVLSGNARRIYGLPTQEGG</sequence>
<feature type="domain" description="Amidohydrolase-related" evidence="2">
    <location>
        <begin position="7"/>
        <end position="280"/>
    </location>
</feature>
<comment type="similarity">
    <text evidence="1">Belongs to the metallo-dependent hydrolases superfamily.</text>
</comment>